<sequence>MFAKGKKAVMKFRNSMDNPQAMNRYQFPTINHYMVPIPPSPPPPSGKITRENRPETWRKRRFRPTTAPNGLEPLFTRDSRRIHKTPLQSNAAITMIYLGKNVHLAHDHSDFRDEIKVYQQHCGGENLCVYKGKLLEKETFQFISKRHHGFPFSLTFFLNGIQVNRLSSCCEYKHRKGSRLGGKRGYFGFVCVERSSPCYKCIIAMGLDKKTTSPKPRKERSSEKREELKKGEGKLRRSKEYLTPRRRDKEGSKASASVIFSAQDLNTEVDEVRTAVEEMERKGKPGQDVWEVDQENIFKYEYEEDFEVDEEKQDEKANEEGQADDQMNGMSKSPSDDEKDHLDPEKESETLLRKAPDADDNVKDEGAGCSESELEEDKQDIKTASSTSSRSHQYSSCSEDESALGDREAHAENSPNESVRSSSSQELSENDEPGKSHLPIEDSLEIEIEDQEIIKADAETKPLPIEENLENILEEDAEKGTRVIAEELSEKSREHVSKEEKEKDKSKLWEGSTAKVQDKKAGPRRVDKGGKYGL</sequence>
<feature type="compositionally biased region" description="Acidic residues" evidence="1">
    <location>
        <begin position="302"/>
        <end position="312"/>
    </location>
</feature>
<feature type="region of interest" description="Disordered" evidence="1">
    <location>
        <begin position="301"/>
        <end position="445"/>
    </location>
</feature>
<feature type="compositionally biased region" description="Basic and acidic residues" evidence="1">
    <location>
        <begin position="48"/>
        <end position="57"/>
    </location>
</feature>
<evidence type="ECO:0000256" key="1">
    <source>
        <dbReference type="SAM" id="MobiDB-lite"/>
    </source>
</evidence>
<feature type="compositionally biased region" description="Basic and acidic residues" evidence="1">
    <location>
        <begin position="219"/>
        <end position="252"/>
    </location>
</feature>
<feature type="compositionally biased region" description="Low complexity" evidence="1">
    <location>
        <begin position="412"/>
        <end position="427"/>
    </location>
</feature>
<dbReference type="InterPro" id="IPR048257">
    <property type="entry name" value="DUF4590"/>
</dbReference>
<dbReference type="InterPro" id="IPR027962">
    <property type="entry name" value="ERICH3"/>
</dbReference>
<feature type="compositionally biased region" description="Basic and acidic residues" evidence="1">
    <location>
        <begin position="334"/>
        <end position="366"/>
    </location>
</feature>
<feature type="region of interest" description="Disordered" evidence="1">
    <location>
        <begin position="487"/>
        <end position="534"/>
    </location>
</feature>
<organism evidence="3 4">
    <name type="scientific">Sus scrofa</name>
    <name type="common">Pig</name>
    <dbReference type="NCBI Taxonomy" id="9823"/>
    <lineage>
        <taxon>Eukaryota</taxon>
        <taxon>Metazoa</taxon>
        <taxon>Chordata</taxon>
        <taxon>Craniata</taxon>
        <taxon>Vertebrata</taxon>
        <taxon>Euteleostomi</taxon>
        <taxon>Mammalia</taxon>
        <taxon>Eutheria</taxon>
        <taxon>Laurasiatheria</taxon>
        <taxon>Artiodactyla</taxon>
        <taxon>Suina</taxon>
        <taxon>Suidae</taxon>
        <taxon>Sus</taxon>
    </lineage>
</organism>
<feature type="compositionally biased region" description="Basic and acidic residues" evidence="1">
    <location>
        <begin position="487"/>
        <end position="508"/>
    </location>
</feature>
<evidence type="ECO:0000259" key="2">
    <source>
        <dbReference type="Pfam" id="PF15257"/>
    </source>
</evidence>
<reference evidence="3" key="2">
    <citation type="submission" date="2025-08" db="UniProtKB">
        <authorList>
            <consortium name="Ensembl"/>
        </authorList>
    </citation>
    <scope>IDENTIFICATION</scope>
</reference>
<dbReference type="Proteomes" id="UP000314985">
    <property type="component" value="Chromosome 6"/>
</dbReference>
<feature type="region of interest" description="Disordered" evidence="1">
    <location>
        <begin position="39"/>
        <end position="58"/>
    </location>
</feature>
<accession>A0A4X1UHV0</accession>
<dbReference type="PANTHER" id="PTHR23034:SF2">
    <property type="entry name" value="GLUTAMATE-RICH PROTEIN 3"/>
    <property type="match status" value="1"/>
</dbReference>
<evidence type="ECO:0000313" key="4">
    <source>
        <dbReference type="Proteomes" id="UP000314985"/>
    </source>
</evidence>
<reference evidence="3 4" key="1">
    <citation type="submission" date="2017-08" db="EMBL/GenBank/DDBJ databases">
        <title>USMARCv1.0.</title>
        <authorList>
            <person name="Hannum G.I."/>
            <person name="Koren S."/>
            <person name="Schroeder S.G."/>
            <person name="Chin S.C."/>
            <person name="Nonneman D.J."/>
            <person name="Becker S.A."/>
            <person name="Rosen B.D."/>
            <person name="Bickhart D.M."/>
            <person name="Putnam N.H."/>
            <person name="Green R.E."/>
            <person name="Tuggle C.K."/>
            <person name="Liu H."/>
            <person name="Rohrer G.A."/>
            <person name="Warr A."/>
            <person name="Hall R."/>
            <person name="Kim K."/>
            <person name="Hume D.A."/>
            <person name="Talbot R."/>
            <person name="Chow W."/>
            <person name="Howe K."/>
            <person name="Schwartz A.S."/>
            <person name="Watson M."/>
            <person name="Archibald A.L."/>
            <person name="Phillippy A.M."/>
            <person name="Smith T.P.L."/>
        </authorList>
    </citation>
    <scope>NUCLEOTIDE SEQUENCE [LARGE SCALE GENOMIC DNA]</scope>
</reference>
<dbReference type="Ensembl" id="ENSSSCT00070033082.1">
    <property type="protein sequence ID" value="ENSSSCP00070027630.1"/>
    <property type="gene ID" value="ENSSSCG00070016750.1"/>
</dbReference>
<dbReference type="PANTHER" id="PTHR23034">
    <property type="entry name" value="GLUTAMATE-RICH PROTEIN 3"/>
    <property type="match status" value="1"/>
</dbReference>
<dbReference type="AlphaFoldDB" id="A0A4X1UHV0"/>
<feature type="compositionally biased region" description="Basic and acidic residues" evidence="1">
    <location>
        <begin position="516"/>
        <end position="534"/>
    </location>
</feature>
<protein>
    <recommendedName>
        <fullName evidence="2">DUF4590 domain-containing protein</fullName>
    </recommendedName>
</protein>
<dbReference type="Pfam" id="PF15257">
    <property type="entry name" value="DUF4590"/>
    <property type="match status" value="1"/>
</dbReference>
<feature type="domain" description="DUF4590" evidence="2">
    <location>
        <begin position="103"/>
        <end position="215"/>
    </location>
</feature>
<feature type="compositionally biased region" description="Low complexity" evidence="1">
    <location>
        <begin position="385"/>
        <end position="397"/>
    </location>
</feature>
<feature type="region of interest" description="Disordered" evidence="1">
    <location>
        <begin position="211"/>
        <end position="256"/>
    </location>
</feature>
<proteinExistence type="predicted"/>
<evidence type="ECO:0000313" key="3">
    <source>
        <dbReference type="Ensembl" id="ENSSSCP00070027630.1"/>
    </source>
</evidence>
<name>A0A4X1UHV0_PIG</name>